<dbReference type="WBParaSite" id="sdigi.contig513.g8762.t1">
    <property type="protein sequence ID" value="sdigi.contig513.g8762.t1"/>
    <property type="gene ID" value="sdigi.contig513.g8762"/>
</dbReference>
<organism evidence="2 3">
    <name type="scientific">Setaria digitata</name>
    <dbReference type="NCBI Taxonomy" id="48799"/>
    <lineage>
        <taxon>Eukaryota</taxon>
        <taxon>Metazoa</taxon>
        <taxon>Ecdysozoa</taxon>
        <taxon>Nematoda</taxon>
        <taxon>Chromadorea</taxon>
        <taxon>Rhabditida</taxon>
        <taxon>Spirurina</taxon>
        <taxon>Spiruromorpha</taxon>
        <taxon>Filarioidea</taxon>
        <taxon>Setariidae</taxon>
        <taxon>Setaria</taxon>
    </lineage>
</organism>
<accession>A0A915PWH2</accession>
<dbReference type="Proteomes" id="UP000887581">
    <property type="component" value="Unplaced"/>
</dbReference>
<evidence type="ECO:0000313" key="2">
    <source>
        <dbReference type="Proteomes" id="UP000887581"/>
    </source>
</evidence>
<keyword evidence="2" id="KW-1185">Reference proteome</keyword>
<evidence type="ECO:0000256" key="1">
    <source>
        <dbReference type="SAM" id="Coils"/>
    </source>
</evidence>
<feature type="coiled-coil region" evidence="1">
    <location>
        <begin position="151"/>
        <end position="178"/>
    </location>
</feature>
<keyword evidence="1" id="KW-0175">Coiled coil</keyword>
<proteinExistence type="predicted"/>
<reference evidence="3" key="1">
    <citation type="submission" date="2022-11" db="UniProtKB">
        <authorList>
            <consortium name="WormBaseParasite"/>
        </authorList>
    </citation>
    <scope>IDENTIFICATION</scope>
</reference>
<dbReference type="AlphaFoldDB" id="A0A915PWH2"/>
<sequence length="188" mass="22188">MNDMTMKTHDVEDVERNENLVRDYLLHQLQLNLLHSQYQDKAHSEAVEELMEAKRAMQEYEANVVRKFAALNEQYEQINGILYPEEVRKLEKHQEMVFLEVFSSSFCQAALLFKFWPILLYYLKTVKSLSVKRKAILNEFSDDAKAYLAYHRARLEQLSQLEEEIRKQEEEIIILDAQISAADKLLSS</sequence>
<name>A0A915PWH2_9BILA</name>
<protein>
    <submittedName>
        <fullName evidence="3">Uncharacterized protein</fullName>
    </submittedName>
</protein>
<evidence type="ECO:0000313" key="3">
    <source>
        <dbReference type="WBParaSite" id="sdigi.contig513.g8762.t1"/>
    </source>
</evidence>